<dbReference type="OrthoDB" id="6689293at2759"/>
<evidence type="ECO:0000256" key="1">
    <source>
        <dbReference type="SAM" id="Phobius"/>
    </source>
</evidence>
<accession>A0A653CSB2</accession>
<organism evidence="2 3">
    <name type="scientific">Callosobruchus maculatus</name>
    <name type="common">Southern cowpea weevil</name>
    <name type="synonym">Pulse bruchid</name>
    <dbReference type="NCBI Taxonomy" id="64391"/>
    <lineage>
        <taxon>Eukaryota</taxon>
        <taxon>Metazoa</taxon>
        <taxon>Ecdysozoa</taxon>
        <taxon>Arthropoda</taxon>
        <taxon>Hexapoda</taxon>
        <taxon>Insecta</taxon>
        <taxon>Pterygota</taxon>
        <taxon>Neoptera</taxon>
        <taxon>Endopterygota</taxon>
        <taxon>Coleoptera</taxon>
        <taxon>Polyphaga</taxon>
        <taxon>Cucujiformia</taxon>
        <taxon>Chrysomeloidea</taxon>
        <taxon>Chrysomelidae</taxon>
        <taxon>Bruchinae</taxon>
        <taxon>Bruchini</taxon>
        <taxon>Callosobruchus</taxon>
    </lineage>
</organism>
<name>A0A653CSB2_CALMS</name>
<sequence>MTLKFDAVTMSIPTYKNVKSCMTVFCLNICFFFIIFFMVLRFSLQNLDIINAVDVKKSRCLLC</sequence>
<dbReference type="Proteomes" id="UP000410492">
    <property type="component" value="Unassembled WGS sequence"/>
</dbReference>
<keyword evidence="1" id="KW-0812">Transmembrane</keyword>
<dbReference type="EMBL" id="CAACVG010008531">
    <property type="protein sequence ID" value="VEN50177.1"/>
    <property type="molecule type" value="Genomic_DNA"/>
</dbReference>
<gene>
    <name evidence="2" type="ORF">CALMAC_LOCUS11031</name>
</gene>
<evidence type="ECO:0000313" key="3">
    <source>
        <dbReference type="Proteomes" id="UP000410492"/>
    </source>
</evidence>
<reference evidence="2 3" key="1">
    <citation type="submission" date="2019-01" db="EMBL/GenBank/DDBJ databases">
        <authorList>
            <person name="Sayadi A."/>
        </authorList>
    </citation>
    <scope>NUCLEOTIDE SEQUENCE [LARGE SCALE GENOMIC DNA]</scope>
</reference>
<keyword evidence="1" id="KW-1133">Transmembrane helix</keyword>
<evidence type="ECO:0000313" key="2">
    <source>
        <dbReference type="EMBL" id="VEN50177.1"/>
    </source>
</evidence>
<proteinExistence type="predicted"/>
<feature type="transmembrane region" description="Helical" evidence="1">
    <location>
        <begin position="21"/>
        <end position="40"/>
    </location>
</feature>
<protein>
    <submittedName>
        <fullName evidence="2">Uncharacterized protein</fullName>
    </submittedName>
</protein>
<dbReference type="AlphaFoldDB" id="A0A653CSB2"/>
<keyword evidence="1" id="KW-0472">Membrane</keyword>
<keyword evidence="3" id="KW-1185">Reference proteome</keyword>